<dbReference type="OrthoDB" id="5767335at2"/>
<dbReference type="InParanoid" id="K9TL28"/>
<dbReference type="eggNOG" id="COG1895">
    <property type="taxonomic scope" value="Bacteria"/>
</dbReference>
<name>K9TL28_9CYAN</name>
<evidence type="ECO:0000256" key="1">
    <source>
        <dbReference type="ARBA" id="ARBA00038248"/>
    </source>
</evidence>
<dbReference type="PANTHER" id="PTHR36565:SF1">
    <property type="entry name" value="UPF0332 PROTEIN TM_1000"/>
    <property type="match status" value="1"/>
</dbReference>
<reference evidence="3 4" key="1">
    <citation type="submission" date="2012-06" db="EMBL/GenBank/DDBJ databases">
        <title>Finished chromosome of genome of Oscillatoria acuminata PCC 6304.</title>
        <authorList>
            <consortium name="US DOE Joint Genome Institute"/>
            <person name="Gugger M."/>
            <person name="Coursin T."/>
            <person name="Rippka R."/>
            <person name="Tandeau De Marsac N."/>
            <person name="Huntemann M."/>
            <person name="Wei C.-L."/>
            <person name="Han J."/>
            <person name="Detter J.C."/>
            <person name="Han C."/>
            <person name="Tapia R."/>
            <person name="Davenport K."/>
            <person name="Daligault H."/>
            <person name="Erkkila T."/>
            <person name="Gu W."/>
            <person name="Munk A.C.C."/>
            <person name="Teshima H."/>
            <person name="Xu Y."/>
            <person name="Chain P."/>
            <person name="Chen A."/>
            <person name="Krypides N."/>
            <person name="Mavromatis K."/>
            <person name="Markowitz V."/>
            <person name="Szeto E."/>
            <person name="Ivanova N."/>
            <person name="Mikhailova N."/>
            <person name="Ovchinnikova G."/>
            <person name="Pagani I."/>
            <person name="Pati A."/>
            <person name="Goodwin L."/>
            <person name="Peters L."/>
            <person name="Pitluck S."/>
            <person name="Woyke T."/>
            <person name="Kerfeld C."/>
        </authorList>
    </citation>
    <scope>NUCLEOTIDE SEQUENCE [LARGE SCALE GENOMIC DNA]</scope>
    <source>
        <strain evidence="3 4">PCC 6304</strain>
    </source>
</reference>
<gene>
    <name evidence="3" type="ORF">Oscil6304_3684</name>
</gene>
<evidence type="ECO:0000313" key="3">
    <source>
        <dbReference type="EMBL" id="AFY83245.1"/>
    </source>
</evidence>
<dbReference type="Proteomes" id="UP000010367">
    <property type="component" value="Chromosome"/>
</dbReference>
<evidence type="ECO:0000313" key="4">
    <source>
        <dbReference type="Proteomes" id="UP000010367"/>
    </source>
</evidence>
<sequence>MIPEQIALLKKAQNSLQAAKLLLDNHLYDISASRAYYTMFYVAEAFLLGDGLAFSSHAAVISALGRDFARTGRIPVEFHRYLIDAQNKRNQADYDINTEITASQANEQINHAEQFLKLAENQLGPL</sequence>
<dbReference type="RefSeq" id="WP_015149872.1">
    <property type="nucleotide sequence ID" value="NC_019693.1"/>
</dbReference>
<dbReference type="AlphaFoldDB" id="K9TL28"/>
<dbReference type="HOGENOM" id="CLU_151247_2_1_3"/>
<dbReference type="KEGG" id="oac:Oscil6304_3684"/>
<comment type="similarity">
    <text evidence="1">Belongs to the UPF0332 family.</text>
</comment>
<evidence type="ECO:0000259" key="2">
    <source>
        <dbReference type="Pfam" id="PF05168"/>
    </source>
</evidence>
<dbReference type="Gene3D" id="1.20.120.330">
    <property type="entry name" value="Nucleotidyltransferases domain 2"/>
    <property type="match status" value="1"/>
</dbReference>
<dbReference type="EMBL" id="CP003607">
    <property type="protein sequence ID" value="AFY83245.1"/>
    <property type="molecule type" value="Genomic_DNA"/>
</dbReference>
<dbReference type="Pfam" id="PF05168">
    <property type="entry name" value="HEPN"/>
    <property type="match status" value="1"/>
</dbReference>
<dbReference type="PANTHER" id="PTHR36565">
    <property type="entry name" value="UPF0332 PROTEIN TM_1000"/>
    <property type="match status" value="1"/>
</dbReference>
<protein>
    <recommendedName>
        <fullName evidence="2">HEPN domain-containing protein</fullName>
    </recommendedName>
</protein>
<proteinExistence type="inferred from homology"/>
<feature type="domain" description="HEPN" evidence="2">
    <location>
        <begin position="8"/>
        <end position="121"/>
    </location>
</feature>
<accession>K9TL28</accession>
<organism evidence="3 4">
    <name type="scientific">Oscillatoria acuminata PCC 6304</name>
    <dbReference type="NCBI Taxonomy" id="56110"/>
    <lineage>
        <taxon>Bacteria</taxon>
        <taxon>Bacillati</taxon>
        <taxon>Cyanobacteriota</taxon>
        <taxon>Cyanophyceae</taxon>
        <taxon>Oscillatoriophycideae</taxon>
        <taxon>Oscillatoriales</taxon>
        <taxon>Oscillatoriaceae</taxon>
        <taxon>Oscillatoria</taxon>
    </lineage>
</organism>
<keyword evidence="4" id="KW-1185">Reference proteome</keyword>
<dbReference type="InterPro" id="IPR052226">
    <property type="entry name" value="UPF0332_toxin"/>
</dbReference>
<dbReference type="STRING" id="56110.Oscil6304_3684"/>
<dbReference type="InterPro" id="IPR007842">
    <property type="entry name" value="HEPN_dom"/>
</dbReference>